<name>A0A2N9LWK9_9BACT</name>
<gene>
    <name evidence="6" type="ORF">SBA5_60014</name>
</gene>
<dbReference type="InterPro" id="IPR052527">
    <property type="entry name" value="Metal_cation-efflux_comp"/>
</dbReference>
<keyword evidence="3 5" id="KW-1133">Transmembrane helix</keyword>
<dbReference type="Pfam" id="PF04191">
    <property type="entry name" value="PEMT"/>
    <property type="match status" value="1"/>
</dbReference>
<keyword evidence="4 5" id="KW-0472">Membrane</keyword>
<comment type="subcellular location">
    <subcellularLocation>
        <location evidence="1">Endomembrane system</location>
        <topology evidence="1">Multi-pass membrane protein</topology>
    </subcellularLocation>
</comment>
<sequence length="191" mass="21573">MSALTGLFIALCWTVLSVYMICAAFSASRRVESDRGWNWSWLVFAVIVVLFLLLRNDDHLPPYVTWAILPHTPFACFGADLLVLAGLIVALWGRIALGKNWNLYPSFQENHELIQSGPYAYVRHPMYSGLILMFLGTVAWYGTGLGIILFIASLLGIWFKLRQEERILTGHFGAAYASYEERVKALIPFVL</sequence>
<dbReference type="GO" id="GO:0032259">
    <property type="term" value="P:methylation"/>
    <property type="evidence" value="ECO:0007669"/>
    <property type="project" value="UniProtKB-KW"/>
</dbReference>
<evidence type="ECO:0000256" key="4">
    <source>
        <dbReference type="ARBA" id="ARBA00023136"/>
    </source>
</evidence>
<evidence type="ECO:0000256" key="3">
    <source>
        <dbReference type="ARBA" id="ARBA00022989"/>
    </source>
</evidence>
<dbReference type="InterPro" id="IPR007318">
    <property type="entry name" value="Phopholipid_MeTrfase"/>
</dbReference>
<evidence type="ECO:0000313" key="7">
    <source>
        <dbReference type="Proteomes" id="UP000239735"/>
    </source>
</evidence>
<dbReference type="OrthoDB" id="5471300at2"/>
<evidence type="ECO:0000256" key="1">
    <source>
        <dbReference type="ARBA" id="ARBA00004127"/>
    </source>
</evidence>
<dbReference type="PANTHER" id="PTHR43847">
    <property type="entry name" value="BLL3993 PROTEIN"/>
    <property type="match status" value="1"/>
</dbReference>
<dbReference type="EMBL" id="OKRB01000119">
    <property type="protein sequence ID" value="SPE27607.1"/>
    <property type="molecule type" value="Genomic_DNA"/>
</dbReference>
<evidence type="ECO:0000313" key="6">
    <source>
        <dbReference type="EMBL" id="SPE27607.1"/>
    </source>
</evidence>
<keyword evidence="2 5" id="KW-0812">Transmembrane</keyword>
<reference evidence="7" key="1">
    <citation type="submission" date="2018-02" db="EMBL/GenBank/DDBJ databases">
        <authorList>
            <person name="Hausmann B."/>
        </authorList>
    </citation>
    <scope>NUCLEOTIDE SEQUENCE [LARGE SCALE GENOMIC DNA]</scope>
    <source>
        <strain evidence="7">Peat soil MAG SbA5</strain>
    </source>
</reference>
<proteinExistence type="predicted"/>
<feature type="transmembrane region" description="Helical" evidence="5">
    <location>
        <begin position="126"/>
        <end position="159"/>
    </location>
</feature>
<evidence type="ECO:0000256" key="5">
    <source>
        <dbReference type="SAM" id="Phobius"/>
    </source>
</evidence>
<dbReference type="PANTHER" id="PTHR43847:SF1">
    <property type="entry name" value="BLL3993 PROTEIN"/>
    <property type="match status" value="1"/>
</dbReference>
<dbReference type="Gene3D" id="1.20.120.1630">
    <property type="match status" value="1"/>
</dbReference>
<feature type="transmembrane region" description="Helical" evidence="5">
    <location>
        <begin position="74"/>
        <end position="95"/>
    </location>
</feature>
<dbReference type="GO" id="GO:0008168">
    <property type="term" value="F:methyltransferase activity"/>
    <property type="evidence" value="ECO:0007669"/>
    <property type="project" value="UniProtKB-KW"/>
</dbReference>
<evidence type="ECO:0000256" key="2">
    <source>
        <dbReference type="ARBA" id="ARBA00022692"/>
    </source>
</evidence>
<dbReference type="AlphaFoldDB" id="A0A2N9LWK9"/>
<dbReference type="GO" id="GO:0012505">
    <property type="term" value="C:endomembrane system"/>
    <property type="evidence" value="ECO:0007669"/>
    <property type="project" value="UniProtKB-SubCell"/>
</dbReference>
<keyword evidence="6" id="KW-0489">Methyltransferase</keyword>
<protein>
    <submittedName>
        <fullName evidence="6">Putative Isoprenylcysteine carboxyl methyltransferase</fullName>
    </submittedName>
</protein>
<feature type="transmembrane region" description="Helical" evidence="5">
    <location>
        <begin position="36"/>
        <end position="54"/>
    </location>
</feature>
<accession>A0A2N9LWK9</accession>
<organism evidence="6 7">
    <name type="scientific">Candidatus Sulfuritelmatomonas gaucii</name>
    <dbReference type="NCBI Taxonomy" id="2043161"/>
    <lineage>
        <taxon>Bacteria</taxon>
        <taxon>Pseudomonadati</taxon>
        <taxon>Acidobacteriota</taxon>
        <taxon>Terriglobia</taxon>
        <taxon>Terriglobales</taxon>
        <taxon>Acidobacteriaceae</taxon>
        <taxon>Candidatus Sulfuritelmatomonas</taxon>
    </lineage>
</organism>
<dbReference type="Proteomes" id="UP000239735">
    <property type="component" value="Unassembled WGS sequence"/>
</dbReference>
<keyword evidence="6" id="KW-0808">Transferase</keyword>